<name>I3EKC7_NEMP3</name>
<keyword evidence="2" id="KW-0689">Ribosomal protein</keyword>
<dbReference type="OrthoDB" id="2449818at2759"/>
<gene>
    <name evidence="4" type="ORF">NEQG_00444</name>
</gene>
<accession>I3EKC7</accession>
<dbReference type="VEuPathDB" id="MicrosporidiaDB:NEQG_00444"/>
<proteinExistence type="inferred from homology"/>
<dbReference type="InterPro" id="IPR002143">
    <property type="entry name" value="Ribosomal_uL1"/>
</dbReference>
<dbReference type="InterPro" id="IPR016095">
    <property type="entry name" value="Ribosomal_uL1_3-a/b-sand"/>
</dbReference>
<evidence type="ECO:0000256" key="1">
    <source>
        <dbReference type="ARBA" id="ARBA00010531"/>
    </source>
</evidence>
<evidence type="ECO:0000256" key="2">
    <source>
        <dbReference type="ARBA" id="ARBA00022980"/>
    </source>
</evidence>
<dbReference type="Proteomes" id="UP000002872">
    <property type="component" value="Unassembled WGS sequence"/>
</dbReference>
<dbReference type="PIRSF" id="PIRSF002155">
    <property type="entry name" value="Ribosomal_L1"/>
    <property type="match status" value="1"/>
</dbReference>
<protein>
    <recommendedName>
        <fullName evidence="6">50S ribosomal protein L1</fullName>
    </recommendedName>
</protein>
<evidence type="ECO:0000313" key="5">
    <source>
        <dbReference type="Proteomes" id="UP000002872"/>
    </source>
</evidence>
<dbReference type="OMA" id="GPRNKMP"/>
<comment type="similarity">
    <text evidence="1">Belongs to the universal ribosomal protein uL1 family.</text>
</comment>
<sequence>MGSKAFEAEAIVSTLETIINGVKPKRAEAGETIEVRVGIKGYDPARDKRFRGEVTLPYPKRNEEKVLVLADIHLANALEGSDIPFISFDEYKGKTPEAKKRRRNLVKKYHSFISVPSLYKVFEPLIFTGKKKPVYMIKNVNEIKNYYEDVRRKVQLNLKADLLLGFSVGTTKMNPVEISQNVSTAMQALIGLLKKGMQNLKSVDIKSTQGKTIRYFPF</sequence>
<dbReference type="FunCoup" id="I3EKC7">
    <property type="interactions" value="196"/>
</dbReference>
<evidence type="ECO:0008006" key="6">
    <source>
        <dbReference type="Google" id="ProtNLM"/>
    </source>
</evidence>
<dbReference type="InterPro" id="IPR023674">
    <property type="entry name" value="Ribosomal_uL1-like"/>
</dbReference>
<dbReference type="InParanoid" id="I3EKC7"/>
<dbReference type="Gene3D" id="3.40.50.790">
    <property type="match status" value="1"/>
</dbReference>
<evidence type="ECO:0000256" key="3">
    <source>
        <dbReference type="ARBA" id="ARBA00023274"/>
    </source>
</evidence>
<dbReference type="SUPFAM" id="SSF56808">
    <property type="entry name" value="Ribosomal protein L1"/>
    <property type="match status" value="1"/>
</dbReference>
<organism evidence="4 5">
    <name type="scientific">Nematocida parisii (strain ERTm3)</name>
    <name type="common">Nematode killer fungus</name>
    <dbReference type="NCBI Taxonomy" id="935791"/>
    <lineage>
        <taxon>Eukaryota</taxon>
        <taxon>Fungi</taxon>
        <taxon>Fungi incertae sedis</taxon>
        <taxon>Microsporidia</taxon>
        <taxon>Nematocida</taxon>
    </lineage>
</organism>
<dbReference type="AlphaFoldDB" id="I3EKC7"/>
<keyword evidence="5" id="KW-1185">Reference proteome</keyword>
<dbReference type="Gene3D" id="3.30.190.20">
    <property type="match status" value="1"/>
</dbReference>
<dbReference type="HOGENOM" id="CLU_062853_3_1_1"/>
<dbReference type="InterPro" id="IPR028364">
    <property type="entry name" value="Ribosomal_uL1/biogenesis"/>
</dbReference>
<keyword evidence="3" id="KW-0687">Ribonucleoprotein</keyword>
<dbReference type="Pfam" id="PF00687">
    <property type="entry name" value="Ribosomal_L1"/>
    <property type="match status" value="1"/>
</dbReference>
<dbReference type="EMBL" id="GL870876">
    <property type="protein sequence ID" value="EIJ89674.1"/>
    <property type="molecule type" value="Genomic_DNA"/>
</dbReference>
<evidence type="ECO:0000313" key="4">
    <source>
        <dbReference type="EMBL" id="EIJ89674.1"/>
    </source>
</evidence>
<dbReference type="STRING" id="935791.I3EKC7"/>
<reference evidence="4" key="1">
    <citation type="submission" date="2011-01" db="EMBL/GenBank/DDBJ databases">
        <title>The Genome Sequence of Nematocida parisii strain ERTm3.</title>
        <authorList>
            <consortium name="The Broad Institute Genome Sequencing Platform"/>
            <consortium name="The Broad Institute Genome Sequencing Center for Infectious Disease"/>
            <person name="Cuomo C."/>
            <person name="Troemel E."/>
            <person name="Young S.K."/>
            <person name="Zeng Q."/>
            <person name="Gargeya S."/>
            <person name="Fitzgerald M."/>
            <person name="Haas B."/>
            <person name="Abouelleil A."/>
            <person name="Alvarado L."/>
            <person name="Arachchi H.M."/>
            <person name="Berlin A."/>
            <person name="Chapman S.B."/>
            <person name="Gearin G."/>
            <person name="Goldberg J."/>
            <person name="Griggs A."/>
            <person name="Gujja S."/>
            <person name="Hansen M."/>
            <person name="Heiman D."/>
            <person name="Howarth C."/>
            <person name="Larimer J."/>
            <person name="Lui A."/>
            <person name="MacDonald P.J.P."/>
            <person name="McCowen C."/>
            <person name="Montmayeur A."/>
            <person name="Murphy C."/>
            <person name="Neiman D."/>
            <person name="Pearson M."/>
            <person name="Priest M."/>
            <person name="Roberts A."/>
            <person name="Saif S."/>
            <person name="Shea T."/>
            <person name="Sisk P."/>
            <person name="Stolte C."/>
            <person name="Sykes S."/>
            <person name="Wortman J."/>
            <person name="Nusbaum C."/>
            <person name="Birren B."/>
        </authorList>
    </citation>
    <scope>NUCLEOTIDE SEQUENCE</scope>
    <source>
        <strain evidence="4">ERTm3</strain>
    </source>
</reference>